<evidence type="ECO:0000313" key="2">
    <source>
        <dbReference type="Proteomes" id="UP000711178"/>
    </source>
</evidence>
<name>A0ABS7FDH0_9NEIS</name>
<protein>
    <submittedName>
        <fullName evidence="1">Phage major tail tube protein</fullName>
    </submittedName>
</protein>
<dbReference type="GeneID" id="89687505"/>
<dbReference type="EMBL" id="JAHDTB010000006">
    <property type="protein sequence ID" value="MBW8287836.1"/>
    <property type="molecule type" value="Genomic_DNA"/>
</dbReference>
<keyword evidence="2" id="KW-1185">Reference proteome</keyword>
<proteinExistence type="predicted"/>
<dbReference type="Pfam" id="PF04985">
    <property type="entry name" value="Phage_tube"/>
    <property type="match status" value="1"/>
</dbReference>
<organism evidence="1 2">
    <name type="scientific">Chromobacterium subtsugae</name>
    <dbReference type="NCBI Taxonomy" id="251747"/>
    <lineage>
        <taxon>Bacteria</taxon>
        <taxon>Pseudomonadati</taxon>
        <taxon>Pseudomonadota</taxon>
        <taxon>Betaproteobacteria</taxon>
        <taxon>Neisseriales</taxon>
        <taxon>Chromobacteriaceae</taxon>
        <taxon>Chromobacterium</taxon>
    </lineage>
</organism>
<sequence length="167" mass="18185">MIPQILTNMNLFLAGDSYAGRVAKLTLPKLKRKTEAHRGGGMDAEIDMAVGLEKLEGDFSLVGFDVKSLSWFGIADGSAFNGSFRGSFTDRKGKVLAATVHFRGMLTELDMGSWEAGKKDETKYAIGLDYYKLEADGQVVFEIDPVNCIRIIDGKDELAAERAALGI</sequence>
<dbReference type="Proteomes" id="UP000711178">
    <property type="component" value="Unassembled WGS sequence"/>
</dbReference>
<dbReference type="NCBIfam" id="TIGR01611">
    <property type="entry name" value="tail_tube"/>
    <property type="match status" value="1"/>
</dbReference>
<comment type="caution">
    <text evidence="1">The sequence shown here is derived from an EMBL/GenBank/DDBJ whole genome shotgun (WGS) entry which is preliminary data.</text>
</comment>
<dbReference type="InterPro" id="IPR006498">
    <property type="entry name" value="Tail_tube"/>
</dbReference>
<gene>
    <name evidence="1" type="ORF">KIF53_09390</name>
</gene>
<dbReference type="RefSeq" id="WP_043581419.1">
    <property type="nucleotide sequence ID" value="NZ_CP142381.1"/>
</dbReference>
<reference evidence="1 2" key="1">
    <citation type="submission" date="2021-05" db="EMBL/GenBank/DDBJ databases">
        <title>Draft Whole Genome Sequencing Of Biosensor Chromobacterium violaceum Strain CV026 Reveals A Regulatory RNA In Chromobacterium violaceum Phenotype Regulatory Network.</title>
        <authorList>
            <person name="Hong K.W."/>
            <person name="Chan K.G."/>
            <person name="Chang C.-Y."/>
        </authorList>
    </citation>
    <scope>NUCLEOTIDE SEQUENCE [LARGE SCALE GENOMIC DNA]</scope>
    <source>
        <strain evidence="1 2">ATCC 31532</strain>
    </source>
</reference>
<evidence type="ECO:0000313" key="1">
    <source>
        <dbReference type="EMBL" id="MBW8287836.1"/>
    </source>
</evidence>
<accession>A0ABS7FDH0</accession>